<sequence>MACPLDKTLHIDITGRSVCLDACPDCFVMSPDGACEFDASSGPSCSHQAAFNPSVMPEDRGDPAACSQLDVMKPSSGSVTDFLSIAQHVSGAGALLEMSPTLWTSKWQSRHEASQSRQKAARRAKSMMRTARGKLANKPKRFGHLSRLGLLATSGSMPPSSNSSLSDLLAKGKNFVEETVEGVQDALLPAAEAEAKKWFDTQVSNLKTEVKDEVQARLTTAVTNLLEDSSIGRSLLDIMGSFTPGQDLC</sequence>
<protein>
    <submittedName>
        <fullName evidence="1">Uncharacterized protein</fullName>
    </submittedName>
</protein>
<name>A0A812JMB6_9DINO</name>
<keyword evidence="2" id="KW-1185">Reference proteome</keyword>
<feature type="non-terminal residue" evidence="1">
    <location>
        <position position="1"/>
    </location>
</feature>
<comment type="caution">
    <text evidence="1">The sequence shown here is derived from an EMBL/GenBank/DDBJ whole genome shotgun (WGS) entry which is preliminary data.</text>
</comment>
<accession>A0A812JMB6</accession>
<evidence type="ECO:0000313" key="1">
    <source>
        <dbReference type="EMBL" id="CAE7212426.1"/>
    </source>
</evidence>
<dbReference type="EMBL" id="CAJNDS010000496">
    <property type="protein sequence ID" value="CAE7212426.1"/>
    <property type="molecule type" value="Genomic_DNA"/>
</dbReference>
<proteinExistence type="predicted"/>
<evidence type="ECO:0000313" key="2">
    <source>
        <dbReference type="Proteomes" id="UP000604046"/>
    </source>
</evidence>
<gene>
    <name evidence="1" type="ORF">SNAT2548_LOCUS7208</name>
</gene>
<dbReference type="AlphaFoldDB" id="A0A812JMB6"/>
<organism evidence="1 2">
    <name type="scientific">Symbiodinium natans</name>
    <dbReference type="NCBI Taxonomy" id="878477"/>
    <lineage>
        <taxon>Eukaryota</taxon>
        <taxon>Sar</taxon>
        <taxon>Alveolata</taxon>
        <taxon>Dinophyceae</taxon>
        <taxon>Suessiales</taxon>
        <taxon>Symbiodiniaceae</taxon>
        <taxon>Symbiodinium</taxon>
    </lineage>
</organism>
<dbReference type="Proteomes" id="UP000604046">
    <property type="component" value="Unassembled WGS sequence"/>
</dbReference>
<reference evidence="1" key="1">
    <citation type="submission" date="2021-02" db="EMBL/GenBank/DDBJ databases">
        <authorList>
            <person name="Dougan E. K."/>
            <person name="Rhodes N."/>
            <person name="Thang M."/>
            <person name="Chan C."/>
        </authorList>
    </citation>
    <scope>NUCLEOTIDE SEQUENCE</scope>
</reference>